<keyword evidence="1" id="KW-1133">Transmembrane helix</keyword>
<evidence type="ECO:0000313" key="3">
    <source>
        <dbReference type="Proteomes" id="UP001196068"/>
    </source>
</evidence>
<accession>A0AAF1KUY4</accession>
<name>A0AAF1KUY4_9PROT</name>
<proteinExistence type="predicted"/>
<comment type="caution">
    <text evidence="2">The sequence shown here is derived from an EMBL/GenBank/DDBJ whole genome shotgun (WGS) entry which is preliminary data.</text>
</comment>
<dbReference type="RefSeq" id="WP_211876293.1">
    <property type="nucleotide sequence ID" value="NZ_JAAEDH010000035.1"/>
</dbReference>
<dbReference type="AlphaFoldDB" id="A0AAF1KUY4"/>
<feature type="transmembrane region" description="Helical" evidence="1">
    <location>
        <begin position="12"/>
        <end position="31"/>
    </location>
</feature>
<dbReference type="Pfam" id="PF03591">
    <property type="entry name" value="AzlC"/>
    <property type="match status" value="1"/>
</dbReference>
<evidence type="ECO:0000256" key="1">
    <source>
        <dbReference type="SAM" id="Phobius"/>
    </source>
</evidence>
<keyword evidence="1" id="KW-0472">Membrane</keyword>
<protein>
    <submittedName>
        <fullName evidence="2">AzlC family ABC transporter permease</fullName>
    </submittedName>
</protein>
<dbReference type="Proteomes" id="UP001196068">
    <property type="component" value="Unassembled WGS sequence"/>
</dbReference>
<feature type="transmembrane region" description="Helical" evidence="1">
    <location>
        <begin position="38"/>
        <end position="57"/>
    </location>
</feature>
<sequence length="228" mass="23091">MHPAVFLGARAALAAPAIAMGATFLAFGAAVREAGLSAGWALACAWAVYGMPGQLVVLQSASAGGGVIATVVGAVAVNARFLPMAVALTPWLRRRDGDTRPLLLAHFISITTWAAAMRVLPDQPVSARLPWFAGFCAGAFLIAGASTVAGHVLAGAMPAPLRTALVFANPLYFALLMSADLTRAGPRRALLAGAAAAPLALVLPPAWGLLAAGLIGGTVAFLIGHRRA</sequence>
<keyword evidence="1" id="KW-0812">Transmembrane</keyword>
<organism evidence="2 3">
    <name type="scientific">Plastoroseomonas arctica</name>
    <dbReference type="NCBI Taxonomy" id="1509237"/>
    <lineage>
        <taxon>Bacteria</taxon>
        <taxon>Pseudomonadati</taxon>
        <taxon>Pseudomonadota</taxon>
        <taxon>Alphaproteobacteria</taxon>
        <taxon>Acetobacterales</taxon>
        <taxon>Acetobacteraceae</taxon>
        <taxon>Plastoroseomonas</taxon>
    </lineage>
</organism>
<dbReference type="EMBL" id="JAAEDH010000035">
    <property type="protein sequence ID" value="MBR0657432.1"/>
    <property type="molecule type" value="Genomic_DNA"/>
</dbReference>
<keyword evidence="3" id="KW-1185">Reference proteome</keyword>
<evidence type="ECO:0000313" key="2">
    <source>
        <dbReference type="EMBL" id="MBR0657432.1"/>
    </source>
</evidence>
<feature type="transmembrane region" description="Helical" evidence="1">
    <location>
        <begin position="161"/>
        <end position="179"/>
    </location>
</feature>
<dbReference type="InterPro" id="IPR011606">
    <property type="entry name" value="Brnchd-chn_aa_trnsp_permease"/>
</dbReference>
<feature type="transmembrane region" description="Helical" evidence="1">
    <location>
        <begin position="102"/>
        <end position="120"/>
    </location>
</feature>
<feature type="transmembrane region" description="Helical" evidence="1">
    <location>
        <begin position="132"/>
        <end position="154"/>
    </location>
</feature>
<feature type="transmembrane region" description="Helical" evidence="1">
    <location>
        <begin position="199"/>
        <end position="223"/>
    </location>
</feature>
<reference evidence="2" key="2">
    <citation type="journal article" date="2021" name="Syst. Appl. Microbiol.">
        <title>Roseomonas hellenica sp. nov., isolated from roots of wild-growing Alkanna tinctoria.</title>
        <authorList>
            <person name="Rat A."/>
            <person name="Naranjo H.D."/>
            <person name="Lebbe L."/>
            <person name="Cnockaert M."/>
            <person name="Krigas N."/>
            <person name="Grigoriadou K."/>
            <person name="Maloupa E."/>
            <person name="Willems A."/>
        </authorList>
    </citation>
    <scope>NUCLEOTIDE SEQUENCE</scope>
    <source>
        <strain evidence="2">LMG 28251</strain>
    </source>
</reference>
<feature type="transmembrane region" description="Helical" evidence="1">
    <location>
        <begin position="63"/>
        <end position="82"/>
    </location>
</feature>
<reference evidence="2" key="1">
    <citation type="submission" date="2020-01" db="EMBL/GenBank/DDBJ databases">
        <authorList>
            <person name="Rat A."/>
        </authorList>
    </citation>
    <scope>NUCLEOTIDE SEQUENCE</scope>
    <source>
        <strain evidence="2">LMG 28251</strain>
    </source>
</reference>
<gene>
    <name evidence="2" type="ORF">GXW79_20315</name>
</gene>